<proteinExistence type="predicted"/>
<accession>A0A1J5PKQ5</accession>
<reference evidence="2" key="1">
    <citation type="submission" date="2016-10" db="EMBL/GenBank/DDBJ databases">
        <title>Sequence of Gallionella enrichment culture.</title>
        <authorList>
            <person name="Poehlein A."/>
            <person name="Muehling M."/>
            <person name="Daniel R."/>
        </authorList>
    </citation>
    <scope>NUCLEOTIDE SEQUENCE</scope>
</reference>
<feature type="transmembrane region" description="Helical" evidence="1">
    <location>
        <begin position="34"/>
        <end position="51"/>
    </location>
</feature>
<evidence type="ECO:0000313" key="2">
    <source>
        <dbReference type="EMBL" id="OIQ71722.1"/>
    </source>
</evidence>
<protein>
    <submittedName>
        <fullName evidence="2">Uncharacterized protein</fullName>
    </submittedName>
</protein>
<comment type="caution">
    <text evidence="2">The sequence shown here is derived from an EMBL/GenBank/DDBJ whole genome shotgun (WGS) entry which is preliminary data.</text>
</comment>
<gene>
    <name evidence="2" type="ORF">GALL_466570</name>
</gene>
<keyword evidence="1" id="KW-0472">Membrane</keyword>
<keyword evidence="1" id="KW-1133">Transmembrane helix</keyword>
<dbReference type="EMBL" id="MLJW01003589">
    <property type="protein sequence ID" value="OIQ71722.1"/>
    <property type="molecule type" value="Genomic_DNA"/>
</dbReference>
<keyword evidence="1" id="KW-0812">Transmembrane</keyword>
<evidence type="ECO:0000256" key="1">
    <source>
        <dbReference type="SAM" id="Phobius"/>
    </source>
</evidence>
<dbReference type="AlphaFoldDB" id="A0A1J5PKQ5"/>
<name>A0A1J5PKQ5_9ZZZZ</name>
<organism evidence="2">
    <name type="scientific">mine drainage metagenome</name>
    <dbReference type="NCBI Taxonomy" id="410659"/>
    <lineage>
        <taxon>unclassified sequences</taxon>
        <taxon>metagenomes</taxon>
        <taxon>ecological metagenomes</taxon>
    </lineage>
</organism>
<sequence>MPLRAFILLIVAVMSAAAVTLGAGYLLRGGIGEGAAIIALLAAALALQIAARRA</sequence>